<dbReference type="PANTHER" id="PTHR45846:SF1">
    <property type="entry name" value="TRNA-DIHYDROURIDINE(47) SYNTHASE [NAD(P)(+)]-LIKE"/>
    <property type="match status" value="1"/>
</dbReference>
<proteinExistence type="inferred from homology"/>
<organism evidence="9 10">
    <name type="scientific">Carboxylicivirga sediminis</name>
    <dbReference type="NCBI Taxonomy" id="2006564"/>
    <lineage>
        <taxon>Bacteria</taxon>
        <taxon>Pseudomonadati</taxon>
        <taxon>Bacteroidota</taxon>
        <taxon>Bacteroidia</taxon>
        <taxon>Marinilabiliales</taxon>
        <taxon>Marinilabiliaceae</taxon>
        <taxon>Carboxylicivirga</taxon>
    </lineage>
</organism>
<evidence type="ECO:0000256" key="4">
    <source>
        <dbReference type="ARBA" id="ARBA00023002"/>
    </source>
</evidence>
<comment type="caution">
    <text evidence="9">The sequence shown here is derived from an EMBL/GenBank/DDBJ whole genome shotgun (WGS) entry which is preliminary data.</text>
</comment>
<dbReference type="PANTHER" id="PTHR45846">
    <property type="entry name" value="TRNA-DIHYDROURIDINE(47) SYNTHASE [NAD(P)(+)]-LIKE"/>
    <property type="match status" value="1"/>
</dbReference>
<evidence type="ECO:0000256" key="6">
    <source>
        <dbReference type="PIRSR" id="PIRSR006621-1"/>
    </source>
</evidence>
<feature type="binding site" evidence="7">
    <location>
        <position position="139"/>
    </location>
    <ligand>
        <name>FMN</name>
        <dbReference type="ChEBI" id="CHEBI:58210"/>
    </ligand>
</feature>
<dbReference type="PIRSF" id="PIRSF006621">
    <property type="entry name" value="Dus"/>
    <property type="match status" value="1"/>
</dbReference>
<evidence type="ECO:0000313" key="9">
    <source>
        <dbReference type="EMBL" id="MBR8537772.1"/>
    </source>
</evidence>
<feature type="domain" description="DUS-like FMN-binding" evidence="8">
    <location>
        <begin position="10"/>
        <end position="234"/>
    </location>
</feature>
<keyword evidence="1 5" id="KW-0285">Flavoprotein</keyword>
<dbReference type="GO" id="GO:0017150">
    <property type="term" value="F:tRNA dihydrouridine synthase activity"/>
    <property type="evidence" value="ECO:0007669"/>
    <property type="project" value="InterPro"/>
</dbReference>
<name>A0A941F719_9BACT</name>
<dbReference type="EC" id="1.3.1.-" evidence="5"/>
<dbReference type="InterPro" id="IPR035587">
    <property type="entry name" value="DUS-like_FMN-bd"/>
</dbReference>
<dbReference type="InterPro" id="IPR001269">
    <property type="entry name" value="DUS_fam"/>
</dbReference>
<evidence type="ECO:0000256" key="1">
    <source>
        <dbReference type="ARBA" id="ARBA00022630"/>
    </source>
</evidence>
<keyword evidence="4 5" id="KW-0560">Oxidoreductase</keyword>
<keyword evidence="2 5" id="KW-0288">FMN</keyword>
<feature type="binding site" evidence="7">
    <location>
        <position position="168"/>
    </location>
    <ligand>
        <name>FMN</name>
        <dbReference type="ChEBI" id="CHEBI:58210"/>
    </ligand>
</feature>
<feature type="active site" description="Proton donor" evidence="6">
    <location>
        <position position="99"/>
    </location>
</feature>
<protein>
    <recommendedName>
        <fullName evidence="5">tRNA-dihydrouridine synthase</fullName>
        <ecNumber evidence="5">1.3.1.-</ecNumber>
    </recommendedName>
</protein>
<keyword evidence="7" id="KW-0547">Nucleotide-binding</keyword>
<dbReference type="EMBL" id="JAGTAR010000039">
    <property type="protein sequence ID" value="MBR8537772.1"/>
    <property type="molecule type" value="Genomic_DNA"/>
</dbReference>
<gene>
    <name evidence="9" type="ORF">KDU71_19530</name>
</gene>
<dbReference type="GO" id="GO:0050660">
    <property type="term" value="F:flavin adenine dinucleotide binding"/>
    <property type="evidence" value="ECO:0007669"/>
    <property type="project" value="InterPro"/>
</dbReference>
<dbReference type="GO" id="GO:0003723">
    <property type="term" value="F:RNA binding"/>
    <property type="evidence" value="ECO:0007669"/>
    <property type="project" value="TreeGrafter"/>
</dbReference>
<keyword evidence="3 5" id="KW-0819">tRNA processing</keyword>
<evidence type="ECO:0000256" key="7">
    <source>
        <dbReference type="PIRSR" id="PIRSR006621-2"/>
    </source>
</evidence>
<reference evidence="9" key="1">
    <citation type="journal article" date="2018" name="Int. J. Syst. Evol. Microbiol.">
        <title>Carboxylicivirga sediminis sp. nov., isolated from coastal sediment.</title>
        <authorList>
            <person name="Wang F.Q."/>
            <person name="Ren L.H."/>
            <person name="Zou R.J."/>
            <person name="Sun Y.Z."/>
            <person name="Liu X.J."/>
            <person name="Jiang F."/>
            <person name="Liu L.J."/>
        </authorList>
    </citation>
    <scope>NUCLEOTIDE SEQUENCE</scope>
    <source>
        <strain evidence="9">JR1</strain>
    </source>
</reference>
<reference evidence="9" key="2">
    <citation type="submission" date="2021-04" db="EMBL/GenBank/DDBJ databases">
        <authorList>
            <person name="Zhang T."/>
            <person name="Zhang Y."/>
            <person name="Lu D."/>
            <person name="Zuo D."/>
            <person name="Du Z."/>
        </authorList>
    </citation>
    <scope>NUCLEOTIDE SEQUENCE</scope>
    <source>
        <strain evidence="9">JR1</strain>
    </source>
</reference>
<comment type="similarity">
    <text evidence="5">Belongs to the dus family.</text>
</comment>
<keyword evidence="10" id="KW-1185">Reference proteome</keyword>
<dbReference type="InterPro" id="IPR013785">
    <property type="entry name" value="Aldolase_TIM"/>
</dbReference>
<sequence length="314" mass="36816">MLDDAMKIYMAPLQSYTTGFYRLAHARTYGKMDKYFTPFFEENKEGTKGLDLYPELSEKYNKDLHCIPQVATNQADFLINFARQAKEIDYQEININMGCPFPMLVKRQRGGGILKHPELIQEMLESYFTQGIDVKVSVKMRMGTDSPEQGKSIVKILNNYPLEELIIHPRLVTQKYNGQPDWQAFGELCELSHHKIIANGDITSKDTANTIIENFPGINGIMIGRGLLIQPELPFAIRGIQYDQPILFDFHDHYFRLILQYYQDWNRSFNFLQNFWHYPLQTSQNLKRLYRQLKKHNKPDSYQLWLTTVKKSIL</sequence>
<dbReference type="Gene3D" id="3.20.20.70">
    <property type="entry name" value="Aldolase class I"/>
    <property type="match status" value="1"/>
</dbReference>
<feature type="binding site" evidence="7">
    <location>
        <position position="69"/>
    </location>
    <ligand>
        <name>FMN</name>
        <dbReference type="ChEBI" id="CHEBI:58210"/>
    </ligand>
</feature>
<dbReference type="SUPFAM" id="SSF51395">
    <property type="entry name" value="FMN-linked oxidoreductases"/>
    <property type="match status" value="1"/>
</dbReference>
<comment type="function">
    <text evidence="5">Catalyzes the synthesis of 5,6-dihydrouridine (D), a modified base found in the D-loop of most tRNAs, via the reduction of the C5-C6 double bond in target uridines.</text>
</comment>
<dbReference type="CDD" id="cd02801">
    <property type="entry name" value="DUS_like_FMN"/>
    <property type="match status" value="1"/>
</dbReference>
<dbReference type="Pfam" id="PF01207">
    <property type="entry name" value="Dus"/>
    <property type="match status" value="1"/>
</dbReference>
<evidence type="ECO:0000256" key="3">
    <source>
        <dbReference type="ARBA" id="ARBA00022694"/>
    </source>
</evidence>
<evidence type="ECO:0000313" key="10">
    <source>
        <dbReference type="Proteomes" id="UP000679220"/>
    </source>
</evidence>
<feature type="binding site" evidence="7">
    <location>
        <begin position="224"/>
        <end position="225"/>
    </location>
    <ligand>
        <name>FMN</name>
        <dbReference type="ChEBI" id="CHEBI:58210"/>
    </ligand>
</feature>
<accession>A0A941F719</accession>
<dbReference type="AlphaFoldDB" id="A0A941F719"/>
<evidence type="ECO:0000256" key="5">
    <source>
        <dbReference type="PIRNR" id="PIRNR006621"/>
    </source>
</evidence>
<evidence type="ECO:0000256" key="2">
    <source>
        <dbReference type="ARBA" id="ARBA00022643"/>
    </source>
</evidence>
<dbReference type="Proteomes" id="UP000679220">
    <property type="component" value="Unassembled WGS sequence"/>
</dbReference>
<evidence type="ECO:0000259" key="8">
    <source>
        <dbReference type="Pfam" id="PF01207"/>
    </source>
</evidence>
<comment type="cofactor">
    <cofactor evidence="5 7">
        <name>FMN</name>
        <dbReference type="ChEBI" id="CHEBI:58210"/>
    </cofactor>
</comment>